<dbReference type="SUPFAM" id="SSF52218">
    <property type="entry name" value="Flavoproteins"/>
    <property type="match status" value="1"/>
</dbReference>
<proteinExistence type="predicted"/>
<reference evidence="4 5" key="1">
    <citation type="submission" date="2016-11" db="EMBL/GenBank/DDBJ databases">
        <authorList>
            <person name="Jaros S."/>
            <person name="Januszkiewicz K."/>
            <person name="Wedrychowicz H."/>
        </authorList>
    </citation>
    <scope>NUCLEOTIDE SEQUENCE [LARGE SCALE GENOMIC DNA]</scope>
    <source>
        <strain evidence="4 5">DSM 16917</strain>
    </source>
</reference>
<dbReference type="PANTHER" id="PTHR43278">
    <property type="entry name" value="NAD(P)H-DEPENDENT FMN-CONTAINING OXIDOREDUCTASE YWQN-RELATED"/>
    <property type="match status" value="1"/>
</dbReference>
<dbReference type="InterPro" id="IPR029039">
    <property type="entry name" value="Flavoprotein-like_sf"/>
</dbReference>
<dbReference type="Proteomes" id="UP000184268">
    <property type="component" value="Unassembled WGS sequence"/>
</dbReference>
<evidence type="ECO:0000256" key="1">
    <source>
        <dbReference type="ARBA" id="ARBA00022630"/>
    </source>
</evidence>
<evidence type="ECO:0000256" key="2">
    <source>
        <dbReference type="ARBA" id="ARBA00022643"/>
    </source>
</evidence>
<dbReference type="OrthoDB" id="6398207at2"/>
<keyword evidence="5" id="KW-1185">Reference proteome</keyword>
<dbReference type="InterPro" id="IPR005025">
    <property type="entry name" value="FMN_Rdtase-like_dom"/>
</dbReference>
<keyword evidence="2" id="KW-0288">FMN</keyword>
<evidence type="ECO:0000313" key="5">
    <source>
        <dbReference type="Proteomes" id="UP000184268"/>
    </source>
</evidence>
<dbReference type="GO" id="GO:0016491">
    <property type="term" value="F:oxidoreductase activity"/>
    <property type="evidence" value="ECO:0007669"/>
    <property type="project" value="InterPro"/>
</dbReference>
<protein>
    <submittedName>
        <fullName evidence="4">NADPH-dependent FMN reductase</fullName>
    </submittedName>
</protein>
<dbReference type="Pfam" id="PF03358">
    <property type="entry name" value="FMN_red"/>
    <property type="match status" value="1"/>
</dbReference>
<accession>A0A1M5YTK3</accession>
<sequence>MSQVLIINGAYRPEGVIAQALAQLGTTLVEAGVKVEWVELNGYPIEFCHNCRQCMQHPGRSPGHCILSDGMSDLVAQMERADAIVLASPTNFGSVTALFKRFMERLAVYGYWPWSAPGPQLRKLGLVPKPAVLLDACAAPGWIGRWLYRSQPQLAYAAKVVGAKPVARATLGGMAGQPQPTLTASAKKQVARAAQRLLQTLEPAT</sequence>
<name>A0A1M5YTK3_9GAMM</name>
<keyword evidence="1" id="KW-0285">Flavoprotein</keyword>
<feature type="domain" description="NADPH-dependent FMN reductase-like" evidence="3">
    <location>
        <begin position="3"/>
        <end position="114"/>
    </location>
</feature>
<organism evidence="4 5">
    <name type="scientific">Ferrimonas marina</name>
    <dbReference type="NCBI Taxonomy" id="299255"/>
    <lineage>
        <taxon>Bacteria</taxon>
        <taxon>Pseudomonadati</taxon>
        <taxon>Pseudomonadota</taxon>
        <taxon>Gammaproteobacteria</taxon>
        <taxon>Alteromonadales</taxon>
        <taxon>Ferrimonadaceae</taxon>
        <taxon>Ferrimonas</taxon>
    </lineage>
</organism>
<evidence type="ECO:0000259" key="3">
    <source>
        <dbReference type="Pfam" id="PF03358"/>
    </source>
</evidence>
<dbReference type="AlphaFoldDB" id="A0A1M5YTK3"/>
<evidence type="ECO:0000313" key="4">
    <source>
        <dbReference type="EMBL" id="SHI15391.1"/>
    </source>
</evidence>
<dbReference type="InterPro" id="IPR051796">
    <property type="entry name" value="ISF_SsuE-like"/>
</dbReference>
<dbReference type="STRING" id="299255.SAMN02745129_4428"/>
<dbReference type="Gene3D" id="3.40.50.360">
    <property type="match status" value="1"/>
</dbReference>
<gene>
    <name evidence="4" type="ORF">SAMN02745129_4428</name>
</gene>
<dbReference type="PANTHER" id="PTHR43278:SF2">
    <property type="entry name" value="IRON-SULFUR FLAVOPROTEIN"/>
    <property type="match status" value="1"/>
</dbReference>
<dbReference type="EMBL" id="FQXG01000008">
    <property type="protein sequence ID" value="SHI15391.1"/>
    <property type="molecule type" value="Genomic_DNA"/>
</dbReference>
<dbReference type="RefSeq" id="WP_073326074.1">
    <property type="nucleotide sequence ID" value="NZ_FQXG01000008.1"/>
</dbReference>